<dbReference type="PROSITE" id="PS01143">
    <property type="entry name" value="RIBOSOMAL_L31"/>
    <property type="match status" value="1"/>
</dbReference>
<feature type="binding site" evidence="8">
    <location>
        <position position="37"/>
    </location>
    <ligand>
        <name>Zn(2+)</name>
        <dbReference type="ChEBI" id="CHEBI:29105"/>
    </ligand>
</feature>
<evidence type="ECO:0000256" key="6">
    <source>
        <dbReference type="ARBA" id="ARBA00023274"/>
    </source>
</evidence>
<evidence type="ECO:0000256" key="1">
    <source>
        <dbReference type="ARBA" id="ARBA00009296"/>
    </source>
</evidence>
<dbReference type="PRINTS" id="PR01249">
    <property type="entry name" value="RIBOSOMALL31"/>
</dbReference>
<evidence type="ECO:0000313" key="10">
    <source>
        <dbReference type="Proteomes" id="UP000243633"/>
    </source>
</evidence>
<keyword evidence="3 8" id="KW-0699">rRNA-binding</keyword>
<comment type="similarity">
    <text evidence="1 8">Belongs to the bacterial ribosomal protein bL31 family. Type A subfamily.</text>
</comment>
<keyword evidence="8" id="KW-0862">Zinc</keyword>
<dbReference type="GO" id="GO:0006412">
    <property type="term" value="P:translation"/>
    <property type="evidence" value="ECO:0007669"/>
    <property type="project" value="UniProtKB-UniRule"/>
</dbReference>
<dbReference type="SUPFAM" id="SSF143800">
    <property type="entry name" value="L28p-like"/>
    <property type="match status" value="1"/>
</dbReference>
<evidence type="ECO:0000256" key="8">
    <source>
        <dbReference type="HAMAP-Rule" id="MF_00501"/>
    </source>
</evidence>
<comment type="cofactor">
    <cofactor evidence="8">
        <name>Zn(2+)</name>
        <dbReference type="ChEBI" id="CHEBI:29105"/>
    </cofactor>
    <text evidence="8">Binds 1 zinc ion per subunit.</text>
</comment>
<comment type="function">
    <text evidence="8">Binds the 23S rRNA.</text>
</comment>
<dbReference type="InterPro" id="IPR042105">
    <property type="entry name" value="Ribosomal_bL31_sf"/>
</dbReference>
<organism evidence="9 10">
    <name type="scientific">Buchnera aphidicola subsp. Tuberolachnus salignus</name>
    <dbReference type="NCBI Taxonomy" id="98804"/>
    <lineage>
        <taxon>Bacteria</taxon>
        <taxon>Pseudomonadati</taxon>
        <taxon>Pseudomonadota</taxon>
        <taxon>Gammaproteobacteria</taxon>
        <taxon>Enterobacterales</taxon>
        <taxon>Erwiniaceae</taxon>
        <taxon>Buchnera</taxon>
    </lineage>
</organism>
<keyword evidence="4 8" id="KW-0694">RNA-binding</keyword>
<dbReference type="Gene3D" id="4.10.830.30">
    <property type="entry name" value="Ribosomal protein L31"/>
    <property type="match status" value="1"/>
</dbReference>
<evidence type="ECO:0000256" key="7">
    <source>
        <dbReference type="ARBA" id="ARBA00035687"/>
    </source>
</evidence>
<dbReference type="GO" id="GO:1990904">
    <property type="term" value="C:ribonucleoprotein complex"/>
    <property type="evidence" value="ECO:0007669"/>
    <property type="project" value="UniProtKB-KW"/>
</dbReference>
<dbReference type="GO" id="GO:0046872">
    <property type="term" value="F:metal ion binding"/>
    <property type="evidence" value="ECO:0007669"/>
    <property type="project" value="UniProtKB-KW"/>
</dbReference>
<reference evidence="10" key="1">
    <citation type="submission" date="2015-10" db="EMBL/GenBank/DDBJ databases">
        <authorList>
            <person name="Manzano-Marin A."/>
            <person name="Manzano-Marin A."/>
        </authorList>
    </citation>
    <scope>NUCLEOTIDE SEQUENCE [LARGE SCALE GENOMIC DNA]</scope>
    <source>
        <strain evidence="10">BTs</strain>
    </source>
</reference>
<dbReference type="Pfam" id="PF01197">
    <property type="entry name" value="Ribosomal_L31"/>
    <property type="match status" value="1"/>
</dbReference>
<dbReference type="HAMAP" id="MF_00501">
    <property type="entry name" value="Ribosomal_bL31_1"/>
    <property type="match status" value="1"/>
</dbReference>
<dbReference type="PANTHER" id="PTHR33280:SF1">
    <property type="entry name" value="LARGE RIBOSOMAL SUBUNIT PROTEIN BL31C"/>
    <property type="match status" value="1"/>
</dbReference>
<dbReference type="OrthoDB" id="9803251at2"/>
<dbReference type="InterPro" id="IPR027491">
    <property type="entry name" value="Ribosomal_bL31_A"/>
</dbReference>
<evidence type="ECO:0000256" key="3">
    <source>
        <dbReference type="ARBA" id="ARBA00022730"/>
    </source>
</evidence>
<feature type="binding site" evidence="8">
    <location>
        <position position="18"/>
    </location>
    <ligand>
        <name>Zn(2+)</name>
        <dbReference type="ChEBI" id="CHEBI:29105"/>
    </ligand>
</feature>
<gene>
    <name evidence="8 9" type="primary">rpmE</name>
    <name evidence="9" type="ORF">BTSPAZIEG_0395</name>
</gene>
<dbReference type="PATRIC" id="fig|98804.3.peg.369"/>
<dbReference type="InterPro" id="IPR034704">
    <property type="entry name" value="Ribosomal_bL28/bL31-like_sf"/>
</dbReference>
<evidence type="ECO:0000256" key="5">
    <source>
        <dbReference type="ARBA" id="ARBA00022980"/>
    </source>
</evidence>
<keyword evidence="10" id="KW-1185">Reference proteome</keyword>
<feature type="binding site" evidence="8">
    <location>
        <position position="16"/>
    </location>
    <ligand>
        <name>Zn(2+)</name>
        <dbReference type="ChEBI" id="CHEBI:29105"/>
    </ligand>
</feature>
<dbReference type="PANTHER" id="PTHR33280">
    <property type="entry name" value="50S RIBOSOMAL PROTEIN L31, CHLOROPLASTIC"/>
    <property type="match status" value="1"/>
</dbReference>
<accession>A0A160SX35</accession>
<evidence type="ECO:0000256" key="2">
    <source>
        <dbReference type="ARBA" id="ARBA00011838"/>
    </source>
</evidence>
<dbReference type="Proteomes" id="UP000243633">
    <property type="component" value="Chromosome 1"/>
</dbReference>
<name>A0A160SX35_BUCTT</name>
<dbReference type="GO" id="GO:0005840">
    <property type="term" value="C:ribosome"/>
    <property type="evidence" value="ECO:0007669"/>
    <property type="project" value="UniProtKB-KW"/>
</dbReference>
<evidence type="ECO:0000313" key="9">
    <source>
        <dbReference type="EMBL" id="CUR53350.1"/>
    </source>
</evidence>
<dbReference type="NCBIfam" id="NF000612">
    <property type="entry name" value="PRK00019.1"/>
    <property type="match status" value="1"/>
</dbReference>
<proteinExistence type="inferred from homology"/>
<feature type="binding site" evidence="8">
    <location>
        <position position="40"/>
    </location>
    <ligand>
        <name>Zn(2+)</name>
        <dbReference type="ChEBI" id="CHEBI:29105"/>
    </ligand>
</feature>
<keyword evidence="8" id="KW-0479">Metal-binding</keyword>
<comment type="subunit">
    <text evidence="2 8">Part of the 50S ribosomal subunit.</text>
</comment>
<dbReference type="AlphaFoldDB" id="A0A160SX35"/>
<dbReference type="InterPro" id="IPR002150">
    <property type="entry name" value="Ribosomal_bL31"/>
</dbReference>
<dbReference type="GO" id="GO:0003735">
    <property type="term" value="F:structural constituent of ribosome"/>
    <property type="evidence" value="ECO:0007669"/>
    <property type="project" value="InterPro"/>
</dbReference>
<sequence>MKKNIHPFYKKILVTCSCGFKLHIFSTKTENINLDICSQCHPFYTGKQRTMNTGGRVQKFQKRFSLF</sequence>
<dbReference type="NCBIfam" id="TIGR00105">
    <property type="entry name" value="L31"/>
    <property type="match status" value="1"/>
</dbReference>
<dbReference type="GO" id="GO:0019843">
    <property type="term" value="F:rRNA binding"/>
    <property type="evidence" value="ECO:0007669"/>
    <property type="project" value="UniProtKB-KW"/>
</dbReference>
<dbReference type="STRING" id="98804.BTSPAZIEG_0395"/>
<protein>
    <recommendedName>
        <fullName evidence="7 8">Large ribosomal subunit protein bL31</fullName>
    </recommendedName>
</protein>
<keyword evidence="5 8" id="KW-0689">Ribosomal protein</keyword>
<dbReference type="RefSeq" id="WP_075472943.1">
    <property type="nucleotide sequence ID" value="NZ_CP135003.1"/>
</dbReference>
<dbReference type="EMBL" id="LN890285">
    <property type="protein sequence ID" value="CUR53350.1"/>
    <property type="molecule type" value="Genomic_DNA"/>
</dbReference>
<keyword evidence="6 8" id="KW-0687">Ribonucleoprotein</keyword>
<evidence type="ECO:0000256" key="4">
    <source>
        <dbReference type="ARBA" id="ARBA00022884"/>
    </source>
</evidence>